<dbReference type="EC" id="3.1.13.4" evidence="7"/>
<keyword evidence="12" id="KW-0269">Exonuclease</keyword>
<keyword evidence="15" id="KW-0804">Transcription</keyword>
<evidence type="ECO:0000256" key="7">
    <source>
        <dbReference type="ARBA" id="ARBA00012161"/>
    </source>
</evidence>
<evidence type="ECO:0000256" key="16">
    <source>
        <dbReference type="ARBA" id="ARBA00023242"/>
    </source>
</evidence>
<comment type="cofactor">
    <cofactor evidence="2">
        <name>a divalent metal cation</name>
        <dbReference type="ChEBI" id="CHEBI:60240"/>
    </cofactor>
</comment>
<organism evidence="18">
    <name type="scientific">Brachypodium distachyon</name>
    <name type="common">Purple false brome</name>
    <name type="synonym">Trachynia distachya</name>
    <dbReference type="NCBI Taxonomy" id="15368"/>
    <lineage>
        <taxon>Eukaryota</taxon>
        <taxon>Viridiplantae</taxon>
        <taxon>Streptophyta</taxon>
        <taxon>Embryophyta</taxon>
        <taxon>Tracheophyta</taxon>
        <taxon>Spermatophyta</taxon>
        <taxon>Magnoliopsida</taxon>
        <taxon>Liliopsida</taxon>
        <taxon>Poales</taxon>
        <taxon>Poaceae</taxon>
        <taxon>BOP clade</taxon>
        <taxon>Pooideae</taxon>
        <taxon>Stipodae</taxon>
        <taxon>Brachypodieae</taxon>
        <taxon>Brachypodium</taxon>
    </lineage>
</organism>
<dbReference type="OrthoDB" id="633170at2759"/>
<dbReference type="STRING" id="15368.A0A0Q3GHS4"/>
<dbReference type="GO" id="GO:0004535">
    <property type="term" value="F:poly(A)-specific ribonuclease activity"/>
    <property type="evidence" value="ECO:0000318"/>
    <property type="project" value="GO_Central"/>
</dbReference>
<reference evidence="18 19" key="1">
    <citation type="journal article" date="2010" name="Nature">
        <title>Genome sequencing and analysis of the model grass Brachypodium distachyon.</title>
        <authorList>
            <consortium name="International Brachypodium Initiative"/>
        </authorList>
    </citation>
    <scope>NUCLEOTIDE SEQUENCE [LARGE SCALE GENOMIC DNA]</scope>
    <source>
        <strain evidence="18 19">Bd21</strain>
    </source>
</reference>
<dbReference type="Pfam" id="PF04857">
    <property type="entry name" value="CAF1"/>
    <property type="match status" value="1"/>
</dbReference>
<name>A0A0Q3GHS4_BRADI</name>
<dbReference type="EMBL" id="CM000881">
    <property type="protein sequence ID" value="KQK10648.1"/>
    <property type="molecule type" value="Genomic_DNA"/>
</dbReference>
<evidence type="ECO:0000256" key="12">
    <source>
        <dbReference type="ARBA" id="ARBA00022839"/>
    </source>
</evidence>
<evidence type="ECO:0000256" key="11">
    <source>
        <dbReference type="ARBA" id="ARBA00022801"/>
    </source>
</evidence>
<dbReference type="GO" id="GO:0030015">
    <property type="term" value="C:CCR4-NOT core complex"/>
    <property type="evidence" value="ECO:0000318"/>
    <property type="project" value="GO_Central"/>
</dbReference>
<dbReference type="GO" id="GO:0000932">
    <property type="term" value="C:P-body"/>
    <property type="evidence" value="ECO:0000318"/>
    <property type="project" value="GO_Central"/>
</dbReference>
<proteinExistence type="inferred from homology"/>
<keyword evidence="16" id="KW-0539">Nucleus</keyword>
<dbReference type="Gramene" id="KQK10648">
    <property type="protein sequence ID" value="KQK10648"/>
    <property type="gene ID" value="BRADI_2g55370v3"/>
</dbReference>
<evidence type="ECO:0000256" key="15">
    <source>
        <dbReference type="ARBA" id="ARBA00023163"/>
    </source>
</evidence>
<dbReference type="FunCoup" id="A0A0Q3GHS4">
    <property type="interactions" value="493"/>
</dbReference>
<evidence type="ECO:0000256" key="3">
    <source>
        <dbReference type="ARBA" id="ARBA00004123"/>
    </source>
</evidence>
<keyword evidence="11" id="KW-0378">Hydrolase</keyword>
<evidence type="ECO:0000313" key="19">
    <source>
        <dbReference type="EnsemblPlants" id="KQK10648"/>
    </source>
</evidence>
<dbReference type="PANTHER" id="PTHR10797">
    <property type="entry name" value="CCR4-NOT TRANSCRIPTION COMPLEX SUBUNIT"/>
    <property type="match status" value="1"/>
</dbReference>
<evidence type="ECO:0000256" key="8">
    <source>
        <dbReference type="ARBA" id="ARBA00022490"/>
    </source>
</evidence>
<evidence type="ECO:0000256" key="2">
    <source>
        <dbReference type="ARBA" id="ARBA00001968"/>
    </source>
</evidence>
<comment type="subcellular location">
    <subcellularLocation>
        <location evidence="4">Cytoplasm</location>
    </subcellularLocation>
    <subcellularLocation>
        <location evidence="3">Nucleus</location>
    </subcellularLocation>
</comment>
<keyword evidence="10" id="KW-0479">Metal-binding</keyword>
<dbReference type="Proteomes" id="UP000008810">
    <property type="component" value="Chromosome 2"/>
</dbReference>
<dbReference type="GO" id="GO:0003723">
    <property type="term" value="F:RNA binding"/>
    <property type="evidence" value="ECO:0007669"/>
    <property type="project" value="UniProtKB-KW"/>
</dbReference>
<keyword evidence="14" id="KW-0805">Transcription regulation</keyword>
<evidence type="ECO:0000256" key="5">
    <source>
        <dbReference type="ARBA" id="ARBA00008372"/>
    </source>
</evidence>
<protein>
    <recommendedName>
        <fullName evidence="7">poly(A)-specific ribonuclease</fullName>
        <ecNumber evidence="7">3.1.13.4</ecNumber>
    </recommendedName>
</protein>
<dbReference type="InterPro" id="IPR036397">
    <property type="entry name" value="RNaseH_sf"/>
</dbReference>
<dbReference type="GO" id="GO:0005634">
    <property type="term" value="C:nucleus"/>
    <property type="evidence" value="ECO:0007669"/>
    <property type="project" value="UniProtKB-SubCell"/>
</dbReference>
<sequence length="303" mass="33079">MEQQQQQRVVFVRKVGAGNLAEELKTIRYHLAMYPCIAIDTDHPGNICSFPSPEVREEDLPATARYDVARTNIGALHVLQLGITLFDSRGNLPVLPTSPSGRGASSLPTVWQVSFSDFDLRRDLCSAPSVEYLRSQGLDFDELRARGVSARAFGAALAEYGIICGPKYRTELKWVAFGGIYDYGFLLKMLTGGKPLPDTREKFMAALAERVGVRVYDAKYVAACAGVSGGLMKVAKVLAAGAGVPRTIVAPQSERRQAGEKSLLACQVFVAIEQRFFGPSHIEVPGARIDGVHDRRTVLVHEL</sequence>
<evidence type="ECO:0000256" key="17">
    <source>
        <dbReference type="ARBA" id="ARBA00025148"/>
    </source>
</evidence>
<keyword evidence="20" id="KW-1185">Reference proteome</keyword>
<evidence type="ECO:0000256" key="9">
    <source>
        <dbReference type="ARBA" id="ARBA00022722"/>
    </source>
</evidence>
<reference evidence="18" key="2">
    <citation type="submission" date="2017-06" db="EMBL/GenBank/DDBJ databases">
        <title>WGS assembly of Brachypodium distachyon.</title>
        <authorList>
            <consortium name="The International Brachypodium Initiative"/>
            <person name="Lucas S."/>
            <person name="Harmon-Smith M."/>
            <person name="Lail K."/>
            <person name="Tice H."/>
            <person name="Grimwood J."/>
            <person name="Bruce D."/>
            <person name="Barry K."/>
            <person name="Shu S."/>
            <person name="Lindquist E."/>
            <person name="Wang M."/>
            <person name="Pitluck S."/>
            <person name="Vogel J.P."/>
            <person name="Garvin D.F."/>
            <person name="Mockler T.C."/>
            <person name="Schmutz J."/>
            <person name="Rokhsar D."/>
            <person name="Bevan M.W."/>
        </authorList>
    </citation>
    <scope>NUCLEOTIDE SEQUENCE</scope>
    <source>
        <strain evidence="18">Bd21</strain>
    </source>
</reference>
<comment type="function">
    <text evidence="17">Ubiquitous transcription factor required for a diverse set of processes. It is a component of the CCR4 complex involved in the control of gene expression.</text>
</comment>
<evidence type="ECO:0000256" key="14">
    <source>
        <dbReference type="ARBA" id="ARBA00023015"/>
    </source>
</evidence>
<keyword evidence="13" id="KW-0694">RNA-binding</keyword>
<dbReference type="GO" id="GO:0046872">
    <property type="term" value="F:metal ion binding"/>
    <property type="evidence" value="ECO:0007669"/>
    <property type="project" value="UniProtKB-KW"/>
</dbReference>
<dbReference type="AlphaFoldDB" id="A0A0Q3GHS4"/>
<evidence type="ECO:0000256" key="10">
    <source>
        <dbReference type="ARBA" id="ARBA00022723"/>
    </source>
</evidence>
<evidence type="ECO:0000313" key="20">
    <source>
        <dbReference type="Proteomes" id="UP000008810"/>
    </source>
</evidence>
<accession>A0A0Q3GHS4</accession>
<comment type="subunit">
    <text evidence="6">Component of the CCR4-NOT complex, at least composed of CRR4 and CAF1 proteins.</text>
</comment>
<keyword evidence="8" id="KW-0963">Cytoplasm</keyword>
<comment type="catalytic activity">
    <reaction evidence="1">
        <text>Exonucleolytic cleavage of poly(A) to 5'-AMP.</text>
        <dbReference type="EC" id="3.1.13.4"/>
    </reaction>
</comment>
<gene>
    <name evidence="18" type="ORF">BRADI_2g55370v3</name>
</gene>
<dbReference type="InParanoid" id="A0A0Q3GHS4"/>
<dbReference type="EnsemblPlants" id="KQK10648">
    <property type="protein sequence ID" value="KQK10648"/>
    <property type="gene ID" value="BRADI_2g55370v3"/>
</dbReference>
<evidence type="ECO:0000256" key="4">
    <source>
        <dbReference type="ARBA" id="ARBA00004496"/>
    </source>
</evidence>
<keyword evidence="9" id="KW-0540">Nuclease</keyword>
<evidence type="ECO:0000256" key="13">
    <source>
        <dbReference type="ARBA" id="ARBA00022884"/>
    </source>
</evidence>
<dbReference type="InterPro" id="IPR012337">
    <property type="entry name" value="RNaseH-like_sf"/>
</dbReference>
<dbReference type="InterPro" id="IPR039637">
    <property type="entry name" value="CNOT7/CNOT8/Pop2"/>
</dbReference>
<dbReference type="GO" id="GO:0000288">
    <property type="term" value="P:nuclear-transcribed mRNA catabolic process, deadenylation-dependent decay"/>
    <property type="evidence" value="ECO:0000318"/>
    <property type="project" value="GO_Central"/>
</dbReference>
<evidence type="ECO:0000256" key="6">
    <source>
        <dbReference type="ARBA" id="ARBA00011757"/>
    </source>
</evidence>
<evidence type="ECO:0000313" key="18">
    <source>
        <dbReference type="EMBL" id="KQK10648.1"/>
    </source>
</evidence>
<dbReference type="InterPro" id="IPR006941">
    <property type="entry name" value="RNase_CAF1"/>
</dbReference>
<dbReference type="Gene3D" id="3.30.420.10">
    <property type="entry name" value="Ribonuclease H-like superfamily/Ribonuclease H"/>
    <property type="match status" value="1"/>
</dbReference>
<dbReference type="SUPFAM" id="SSF53098">
    <property type="entry name" value="Ribonuclease H-like"/>
    <property type="match status" value="1"/>
</dbReference>
<reference evidence="19" key="3">
    <citation type="submission" date="2018-08" db="UniProtKB">
        <authorList>
            <consortium name="EnsemblPlants"/>
        </authorList>
    </citation>
    <scope>IDENTIFICATION</scope>
    <source>
        <strain evidence="19">cv. Bd21</strain>
    </source>
</reference>
<comment type="similarity">
    <text evidence="5">Belongs to the CAF1 family.</text>
</comment>
<evidence type="ECO:0000256" key="1">
    <source>
        <dbReference type="ARBA" id="ARBA00001663"/>
    </source>
</evidence>